<dbReference type="AlphaFoldDB" id="B9XDB0"/>
<gene>
    <name evidence="1" type="ORF">Cflav_PD6331</name>
</gene>
<proteinExistence type="predicted"/>
<dbReference type="STRING" id="320771.Cflav_PD6331"/>
<sequence>MKMQMTLFFLLGNSSSNLFRSSKPKARKNHPTGLKKSKVDTTSLFMKFRLPIMPS</sequence>
<organism evidence="1 2">
    <name type="scientific">Pedosphaera parvula (strain Ellin514)</name>
    <dbReference type="NCBI Taxonomy" id="320771"/>
    <lineage>
        <taxon>Bacteria</taxon>
        <taxon>Pseudomonadati</taxon>
        <taxon>Verrucomicrobiota</taxon>
        <taxon>Pedosphaerae</taxon>
        <taxon>Pedosphaerales</taxon>
        <taxon>Pedosphaeraceae</taxon>
        <taxon>Pedosphaera</taxon>
    </lineage>
</organism>
<comment type="caution">
    <text evidence="1">The sequence shown here is derived from an EMBL/GenBank/DDBJ whole genome shotgun (WGS) entry which is preliminary data.</text>
</comment>
<protein>
    <submittedName>
        <fullName evidence="1">Uncharacterized protein</fullName>
    </submittedName>
</protein>
<dbReference type="EMBL" id="ABOX02000006">
    <property type="protein sequence ID" value="EEF62056.1"/>
    <property type="molecule type" value="Genomic_DNA"/>
</dbReference>
<reference evidence="1 2" key="1">
    <citation type="journal article" date="2011" name="J. Bacteriol.">
        <title>Genome sequence of 'Pedosphaera parvula' Ellin514, an aerobic Verrucomicrobial isolate from pasture soil.</title>
        <authorList>
            <person name="Kant R."/>
            <person name="van Passel M.W."/>
            <person name="Sangwan P."/>
            <person name="Palva A."/>
            <person name="Lucas S."/>
            <person name="Copeland A."/>
            <person name="Lapidus A."/>
            <person name="Glavina Del Rio T."/>
            <person name="Dalin E."/>
            <person name="Tice H."/>
            <person name="Bruce D."/>
            <person name="Goodwin L."/>
            <person name="Pitluck S."/>
            <person name="Chertkov O."/>
            <person name="Larimer F.W."/>
            <person name="Land M.L."/>
            <person name="Hauser L."/>
            <person name="Brettin T.S."/>
            <person name="Detter J.C."/>
            <person name="Han S."/>
            <person name="de Vos W.M."/>
            <person name="Janssen P.H."/>
            <person name="Smidt H."/>
        </authorList>
    </citation>
    <scope>NUCLEOTIDE SEQUENCE [LARGE SCALE GENOMIC DNA]</scope>
    <source>
        <strain evidence="1 2">Ellin514</strain>
    </source>
</reference>
<evidence type="ECO:0000313" key="2">
    <source>
        <dbReference type="Proteomes" id="UP000003688"/>
    </source>
</evidence>
<name>B9XDB0_PEDPL</name>
<keyword evidence="2" id="KW-1185">Reference proteome</keyword>
<evidence type="ECO:0000313" key="1">
    <source>
        <dbReference type="EMBL" id="EEF62056.1"/>
    </source>
</evidence>
<dbReference type="Proteomes" id="UP000003688">
    <property type="component" value="Unassembled WGS sequence"/>
</dbReference>
<accession>B9XDB0</accession>